<evidence type="ECO:0000256" key="4">
    <source>
        <dbReference type="ARBA" id="ARBA00022723"/>
    </source>
</evidence>
<dbReference type="PROSITE" id="PS00086">
    <property type="entry name" value="CYTOCHROME_P450"/>
    <property type="match status" value="1"/>
</dbReference>
<keyword evidence="4 9" id="KW-0479">Metal-binding</keyword>
<dbReference type="InterPro" id="IPR036396">
    <property type="entry name" value="Cyt_P450_sf"/>
</dbReference>
<dbReference type="Gene3D" id="1.10.630.10">
    <property type="entry name" value="Cytochrome P450"/>
    <property type="match status" value="1"/>
</dbReference>
<dbReference type="PANTHER" id="PTHR24282">
    <property type="entry name" value="CYTOCHROME P450 FAMILY MEMBER"/>
    <property type="match status" value="1"/>
</dbReference>
<sequence length="533" mass="60277">MESRVMSSELWNAVAVVVVTFIGYQILNKVLWRGIWTPLRLRRIMVKQGVRGPPFRFPFGQVLEFVTFMNSFPEVVPLDSYADLSPTVTPQYALYYPQFPGAKYFLYWWGKTTRLCVRDPEIAKEVFINNHAHLKCAHLGDTYLMKGLIGRGLVALMGEKWSTERRAINPFFHQDALKGMVEAMVEGTATEIQKWEQIVAQAGGSAEIDIEADMHKISGRILSLTAFGTDSEKGFQVYETQTELAKEYYQMLRGVGFWIIPRYSDIPLKSHRHMRQMAKKIDTLLHEILDGRLEAVRKGVTNSYGNDLLGRMLTSAADGWSEGSPDFNLQSVIENSKLFYFAGQDTVANASLFTMLMLTLHPEWQDRARAEVMEVVGDEESFDASVLSRLKVVGMVVNETMRTFTIAPTMVRLTGKDLQLKNLFIPEGVVVEFSTNAVHQDKEYWGEDAAEFKPERFANGVAAACSHPQAFVPFGLGPKICIGNNFAMMELKIIVSKVLRRFQLLPSPNYKHHPCNVVVTRPKYGLPIILKAL</sequence>
<dbReference type="SUPFAM" id="SSF48264">
    <property type="entry name" value="Cytochrome P450"/>
    <property type="match status" value="1"/>
</dbReference>
<dbReference type="PRINTS" id="PR00463">
    <property type="entry name" value="EP450I"/>
</dbReference>
<name>A0A8T0IET1_CERPU</name>
<proteinExistence type="inferred from homology"/>
<dbReference type="Pfam" id="PF00067">
    <property type="entry name" value="p450"/>
    <property type="match status" value="1"/>
</dbReference>
<organism evidence="12 13">
    <name type="scientific">Ceratodon purpureus</name>
    <name type="common">Fire moss</name>
    <name type="synonym">Dicranum purpureum</name>
    <dbReference type="NCBI Taxonomy" id="3225"/>
    <lineage>
        <taxon>Eukaryota</taxon>
        <taxon>Viridiplantae</taxon>
        <taxon>Streptophyta</taxon>
        <taxon>Embryophyta</taxon>
        <taxon>Bryophyta</taxon>
        <taxon>Bryophytina</taxon>
        <taxon>Bryopsida</taxon>
        <taxon>Dicranidae</taxon>
        <taxon>Pseudoditrichales</taxon>
        <taxon>Ditrichaceae</taxon>
        <taxon>Ceratodon</taxon>
    </lineage>
</organism>
<dbReference type="Proteomes" id="UP000822688">
    <property type="component" value="Chromosome 4"/>
</dbReference>
<keyword evidence="7 9" id="KW-0408">Iron</keyword>
<dbReference type="InterPro" id="IPR001128">
    <property type="entry name" value="Cyt_P450"/>
</dbReference>
<evidence type="ECO:0008006" key="14">
    <source>
        <dbReference type="Google" id="ProtNLM"/>
    </source>
</evidence>
<evidence type="ECO:0000256" key="6">
    <source>
        <dbReference type="ARBA" id="ARBA00023002"/>
    </source>
</evidence>
<comment type="cofactor">
    <cofactor evidence="9">
        <name>heme</name>
        <dbReference type="ChEBI" id="CHEBI:30413"/>
    </cofactor>
</comment>
<comment type="caution">
    <text evidence="12">The sequence shown here is derived from an EMBL/GenBank/DDBJ whole genome shotgun (WGS) entry which is preliminary data.</text>
</comment>
<evidence type="ECO:0000256" key="2">
    <source>
        <dbReference type="ARBA" id="ARBA00022617"/>
    </source>
</evidence>
<evidence type="ECO:0000313" key="12">
    <source>
        <dbReference type="EMBL" id="KAG0580998.1"/>
    </source>
</evidence>
<evidence type="ECO:0000256" key="5">
    <source>
        <dbReference type="ARBA" id="ARBA00022989"/>
    </source>
</evidence>
<dbReference type="PRINTS" id="PR00385">
    <property type="entry name" value="P450"/>
</dbReference>
<keyword evidence="10" id="KW-0503">Monooxygenase</keyword>
<evidence type="ECO:0000256" key="3">
    <source>
        <dbReference type="ARBA" id="ARBA00022692"/>
    </source>
</evidence>
<keyword evidence="3 11" id="KW-0812">Transmembrane</keyword>
<evidence type="ECO:0000313" key="13">
    <source>
        <dbReference type="Proteomes" id="UP000822688"/>
    </source>
</evidence>
<keyword evidence="8 11" id="KW-0472">Membrane</keyword>
<protein>
    <recommendedName>
        <fullName evidence="14">Cytochrome P450</fullName>
    </recommendedName>
</protein>
<dbReference type="GO" id="GO:0005506">
    <property type="term" value="F:iron ion binding"/>
    <property type="evidence" value="ECO:0007669"/>
    <property type="project" value="InterPro"/>
</dbReference>
<dbReference type="InterPro" id="IPR050665">
    <property type="entry name" value="Cytochrome_P450_Monooxygen"/>
</dbReference>
<dbReference type="GO" id="GO:0016705">
    <property type="term" value="F:oxidoreductase activity, acting on paired donors, with incorporation or reduction of molecular oxygen"/>
    <property type="evidence" value="ECO:0007669"/>
    <property type="project" value="InterPro"/>
</dbReference>
<evidence type="ECO:0000256" key="11">
    <source>
        <dbReference type="SAM" id="Phobius"/>
    </source>
</evidence>
<evidence type="ECO:0000256" key="7">
    <source>
        <dbReference type="ARBA" id="ARBA00023004"/>
    </source>
</evidence>
<keyword evidence="2 9" id="KW-0349">Heme</keyword>
<dbReference type="EMBL" id="CM026424">
    <property type="protein sequence ID" value="KAG0580998.1"/>
    <property type="molecule type" value="Genomic_DNA"/>
</dbReference>
<dbReference type="GO" id="GO:0016020">
    <property type="term" value="C:membrane"/>
    <property type="evidence" value="ECO:0007669"/>
    <property type="project" value="UniProtKB-SubCell"/>
</dbReference>
<dbReference type="GO" id="GO:0020037">
    <property type="term" value="F:heme binding"/>
    <property type="evidence" value="ECO:0007669"/>
    <property type="project" value="InterPro"/>
</dbReference>
<keyword evidence="5 11" id="KW-1133">Transmembrane helix</keyword>
<dbReference type="GO" id="GO:0004497">
    <property type="term" value="F:monooxygenase activity"/>
    <property type="evidence" value="ECO:0007669"/>
    <property type="project" value="UniProtKB-KW"/>
</dbReference>
<dbReference type="AlphaFoldDB" id="A0A8T0IET1"/>
<evidence type="ECO:0000256" key="9">
    <source>
        <dbReference type="PIRSR" id="PIRSR602401-1"/>
    </source>
</evidence>
<comment type="similarity">
    <text evidence="10">Belongs to the cytochrome P450 family.</text>
</comment>
<dbReference type="PANTHER" id="PTHR24282:SF211">
    <property type="entry name" value="CYTOCHROME P450-RELATED"/>
    <property type="match status" value="1"/>
</dbReference>
<dbReference type="InterPro" id="IPR002401">
    <property type="entry name" value="Cyt_P450_E_grp-I"/>
</dbReference>
<feature type="transmembrane region" description="Helical" evidence="11">
    <location>
        <begin position="12"/>
        <end position="32"/>
    </location>
</feature>
<feature type="binding site" description="axial binding residue" evidence="9">
    <location>
        <position position="481"/>
    </location>
    <ligand>
        <name>heme</name>
        <dbReference type="ChEBI" id="CHEBI:30413"/>
    </ligand>
    <ligandPart>
        <name>Fe</name>
        <dbReference type="ChEBI" id="CHEBI:18248"/>
    </ligandPart>
</feature>
<evidence type="ECO:0000256" key="8">
    <source>
        <dbReference type="ARBA" id="ARBA00023136"/>
    </source>
</evidence>
<gene>
    <name evidence="12" type="ORF">KC19_4G216700</name>
</gene>
<keyword evidence="13" id="KW-1185">Reference proteome</keyword>
<comment type="subcellular location">
    <subcellularLocation>
        <location evidence="1">Membrane</location>
    </subcellularLocation>
</comment>
<reference evidence="12" key="1">
    <citation type="submission" date="2020-06" db="EMBL/GenBank/DDBJ databases">
        <title>WGS assembly of Ceratodon purpureus strain R40.</title>
        <authorList>
            <person name="Carey S.B."/>
            <person name="Jenkins J."/>
            <person name="Shu S."/>
            <person name="Lovell J.T."/>
            <person name="Sreedasyam A."/>
            <person name="Maumus F."/>
            <person name="Tiley G.P."/>
            <person name="Fernandez-Pozo N."/>
            <person name="Barry K."/>
            <person name="Chen C."/>
            <person name="Wang M."/>
            <person name="Lipzen A."/>
            <person name="Daum C."/>
            <person name="Saski C.A."/>
            <person name="Payton A.C."/>
            <person name="Mcbreen J.C."/>
            <person name="Conrad R.E."/>
            <person name="Kollar L.M."/>
            <person name="Olsson S."/>
            <person name="Huttunen S."/>
            <person name="Landis J.B."/>
            <person name="Wickett N.J."/>
            <person name="Johnson M.G."/>
            <person name="Rensing S.A."/>
            <person name="Grimwood J."/>
            <person name="Schmutz J."/>
            <person name="Mcdaniel S.F."/>
        </authorList>
    </citation>
    <scope>NUCLEOTIDE SEQUENCE</scope>
    <source>
        <strain evidence="12">R40</strain>
    </source>
</reference>
<evidence type="ECO:0000256" key="1">
    <source>
        <dbReference type="ARBA" id="ARBA00004370"/>
    </source>
</evidence>
<dbReference type="InterPro" id="IPR017972">
    <property type="entry name" value="Cyt_P450_CS"/>
</dbReference>
<accession>A0A8T0IET1</accession>
<evidence type="ECO:0000256" key="10">
    <source>
        <dbReference type="RuleBase" id="RU000461"/>
    </source>
</evidence>
<keyword evidence="6 10" id="KW-0560">Oxidoreductase</keyword>